<comment type="subcellular location">
    <subcellularLocation>
        <location evidence="5">Cytoplasm</location>
    </subcellularLocation>
</comment>
<dbReference type="InterPro" id="IPR001537">
    <property type="entry name" value="SpoU_MeTrfase"/>
</dbReference>
<evidence type="ECO:0000256" key="3">
    <source>
        <dbReference type="ARBA" id="ARBA00022679"/>
    </source>
</evidence>
<keyword evidence="5" id="KW-0819">tRNA processing</keyword>
<comment type="catalytic activity">
    <reaction evidence="5">
        <text>cytidine(32) in tRNA + S-adenosyl-L-methionine = 2'-O-methylcytidine(32) in tRNA + S-adenosyl-L-homocysteine + H(+)</text>
        <dbReference type="Rhea" id="RHEA:42932"/>
        <dbReference type="Rhea" id="RHEA-COMP:10288"/>
        <dbReference type="Rhea" id="RHEA-COMP:10289"/>
        <dbReference type="ChEBI" id="CHEBI:15378"/>
        <dbReference type="ChEBI" id="CHEBI:57856"/>
        <dbReference type="ChEBI" id="CHEBI:59789"/>
        <dbReference type="ChEBI" id="CHEBI:74495"/>
        <dbReference type="ChEBI" id="CHEBI:82748"/>
        <dbReference type="EC" id="2.1.1.200"/>
    </reaction>
</comment>
<dbReference type="NCBIfam" id="TIGR00050">
    <property type="entry name" value="rRNA_methyl_1"/>
    <property type="match status" value="1"/>
</dbReference>
<evidence type="ECO:0000256" key="1">
    <source>
        <dbReference type="ARBA" id="ARBA00007228"/>
    </source>
</evidence>
<dbReference type="PIRSF" id="PIRSF004808">
    <property type="entry name" value="LasT"/>
    <property type="match status" value="1"/>
</dbReference>
<keyword evidence="8" id="KW-1185">Reference proteome</keyword>
<keyword evidence="3 7" id="KW-0808">Transferase</keyword>
<evidence type="ECO:0000256" key="5">
    <source>
        <dbReference type="RuleBase" id="RU362024"/>
    </source>
</evidence>
<dbReference type="AlphaFoldDB" id="A0A856MIF7"/>
<dbReference type="EMBL" id="CP030118">
    <property type="protein sequence ID" value="QDL11043.1"/>
    <property type="molecule type" value="Genomic_DNA"/>
</dbReference>
<dbReference type="Proteomes" id="UP000503129">
    <property type="component" value="Chromosome"/>
</dbReference>
<dbReference type="InterPro" id="IPR029026">
    <property type="entry name" value="tRNA_m1G_MTases_N"/>
</dbReference>
<sequence length="267" mass="29872">MALNQVRVILVEPAGPINVGSIARVMKNFGLNHLVLVNPQCKPLSGEALKMAVHAKDILESAVSVTTLPEALQGCTRAIATTARVRHWDSPLENPSTALPWLLEQPQQPAALIFGREDRGLSNEELNYAQRFIRIPTSSNYPSLNLATAVAICCYELAKNDTENQEDTPRENTEIPSEKLSVPFAVPIPASVNESAPLNILEEYYQQLESLLLKIGYLYPHTAASRMETFRQMYNRAQLQTREVAMLRGILRQVEWALENRNNHQGF</sequence>
<dbReference type="SUPFAM" id="SSF75217">
    <property type="entry name" value="alpha/beta knot"/>
    <property type="match status" value="1"/>
</dbReference>
<dbReference type="GO" id="GO:0160206">
    <property type="term" value="F:tRNA (cytidine(32)/uridine(32)-2'-O)-methyltransferase activity"/>
    <property type="evidence" value="ECO:0007669"/>
    <property type="project" value="UniProtKB-EC"/>
</dbReference>
<dbReference type="InterPro" id="IPR004384">
    <property type="entry name" value="RNA_MeTrfase_TrmJ/LasT"/>
</dbReference>
<dbReference type="Gene3D" id="1.10.8.590">
    <property type="match status" value="1"/>
</dbReference>
<keyword evidence="2 5" id="KW-0489">Methyltransferase</keyword>
<comment type="similarity">
    <text evidence="1">Belongs to the class IV-like SAM-binding methyltransferase superfamily. RNA methyltransferase TrmH family.</text>
</comment>
<dbReference type="Pfam" id="PF00588">
    <property type="entry name" value="SpoU_methylase"/>
    <property type="match status" value="1"/>
</dbReference>
<dbReference type="RefSeq" id="WP_171977550.1">
    <property type="nucleotide sequence ID" value="NZ_CAWOXK010000001.1"/>
</dbReference>
<dbReference type="PANTHER" id="PTHR42786:SF2">
    <property type="entry name" value="TRNA (CYTIDINE_URIDINE-2'-O-)-METHYLTRANSFERASE TRMJ"/>
    <property type="match status" value="1"/>
</dbReference>
<evidence type="ECO:0000259" key="6">
    <source>
        <dbReference type="Pfam" id="PF00588"/>
    </source>
</evidence>
<dbReference type="GO" id="GO:0003723">
    <property type="term" value="F:RNA binding"/>
    <property type="evidence" value="ECO:0007669"/>
    <property type="project" value="InterPro"/>
</dbReference>
<dbReference type="GO" id="GO:0002128">
    <property type="term" value="P:tRNA nucleoside ribose methylation"/>
    <property type="evidence" value="ECO:0007669"/>
    <property type="project" value="TreeGrafter"/>
</dbReference>
<name>A0A856MIF7_9CYAN</name>
<comment type="catalytic activity">
    <reaction evidence="5">
        <text>uridine(32) in tRNA + S-adenosyl-L-methionine = 2'-O-methyluridine(32) in tRNA + S-adenosyl-L-homocysteine + H(+)</text>
        <dbReference type="Rhea" id="RHEA:42936"/>
        <dbReference type="Rhea" id="RHEA-COMP:10107"/>
        <dbReference type="Rhea" id="RHEA-COMP:10290"/>
        <dbReference type="ChEBI" id="CHEBI:15378"/>
        <dbReference type="ChEBI" id="CHEBI:57856"/>
        <dbReference type="ChEBI" id="CHEBI:59789"/>
        <dbReference type="ChEBI" id="CHEBI:65315"/>
        <dbReference type="ChEBI" id="CHEBI:74478"/>
        <dbReference type="EC" id="2.1.1.200"/>
    </reaction>
</comment>
<dbReference type="Gene3D" id="3.40.1280.10">
    <property type="match status" value="1"/>
</dbReference>
<accession>A0A856MIF7</accession>
<proteinExistence type="inferred from homology"/>
<reference evidence="7 8" key="1">
    <citation type="submission" date="2018-06" db="EMBL/GenBank/DDBJ databases">
        <title>Comparative genomics of Brasilonema spp. strains.</title>
        <authorList>
            <person name="Alvarenga D.O."/>
            <person name="Fiore M.F."/>
            <person name="Varani A.M."/>
        </authorList>
    </citation>
    <scope>NUCLEOTIDE SEQUENCE [LARGE SCALE GENOMIC DNA]</scope>
    <source>
        <strain evidence="7 8">CENA114</strain>
    </source>
</reference>
<dbReference type="GO" id="GO:0005829">
    <property type="term" value="C:cytosol"/>
    <property type="evidence" value="ECO:0007669"/>
    <property type="project" value="TreeGrafter"/>
</dbReference>
<evidence type="ECO:0000313" key="8">
    <source>
        <dbReference type="Proteomes" id="UP000503129"/>
    </source>
</evidence>
<gene>
    <name evidence="5" type="primary">trmJ</name>
    <name evidence="7" type="ORF">DP114_26890</name>
</gene>
<comment type="function">
    <text evidence="5">Catalyzes the formation of 2'O-methylated cytidine (Cm32) or 2'O-methylated uridine (Um32) at position 32 in tRNA.</text>
</comment>
<dbReference type="KEGG" id="bsen:DP114_26890"/>
<evidence type="ECO:0000256" key="4">
    <source>
        <dbReference type="ARBA" id="ARBA00022691"/>
    </source>
</evidence>
<evidence type="ECO:0000313" key="7">
    <source>
        <dbReference type="EMBL" id="QDL11043.1"/>
    </source>
</evidence>
<feature type="domain" description="tRNA/rRNA methyltransferase SpoU type" evidence="6">
    <location>
        <begin position="6"/>
        <end position="155"/>
    </location>
</feature>
<protein>
    <recommendedName>
        <fullName evidence="5">tRNA (cytidine/uridine-2'-O-)-methyltransferase TrmJ</fullName>
        <ecNumber evidence="5">2.1.1.200</ecNumber>
    </recommendedName>
    <alternativeName>
        <fullName evidence="5">tRNA (cytidine(32)/uridine(32)-2'-O)-methyltransferase</fullName>
    </alternativeName>
    <alternativeName>
        <fullName evidence="5">tRNA Cm32/Um32 methyltransferase</fullName>
    </alternativeName>
</protein>
<dbReference type="InterPro" id="IPR029028">
    <property type="entry name" value="Alpha/beta_knot_MTases"/>
</dbReference>
<organism evidence="7 8">
    <name type="scientific">Brasilonema sennae CENA114</name>
    <dbReference type="NCBI Taxonomy" id="415709"/>
    <lineage>
        <taxon>Bacteria</taxon>
        <taxon>Bacillati</taxon>
        <taxon>Cyanobacteriota</taxon>
        <taxon>Cyanophyceae</taxon>
        <taxon>Nostocales</taxon>
        <taxon>Scytonemataceae</taxon>
        <taxon>Brasilonema</taxon>
        <taxon>Bromeliae group (in: Brasilonema)</taxon>
    </lineage>
</organism>
<evidence type="ECO:0000256" key="2">
    <source>
        <dbReference type="ARBA" id="ARBA00022603"/>
    </source>
</evidence>
<keyword evidence="4 5" id="KW-0949">S-adenosyl-L-methionine</keyword>
<dbReference type="CDD" id="cd18093">
    <property type="entry name" value="SpoU-like_TrmJ"/>
    <property type="match status" value="1"/>
</dbReference>
<comment type="subunit">
    <text evidence="5">Homodimer.</text>
</comment>
<keyword evidence="5" id="KW-0963">Cytoplasm</keyword>
<dbReference type="PANTHER" id="PTHR42786">
    <property type="entry name" value="TRNA/RRNA METHYLTRANSFERASE"/>
    <property type="match status" value="1"/>
</dbReference>
<dbReference type="EC" id="2.1.1.200" evidence="5"/>